<keyword evidence="1 4" id="KW-0808">Transferase</keyword>
<dbReference type="PANTHER" id="PTHR32268">
    <property type="entry name" value="HOMOSERINE O-ACETYLTRANSFERASE"/>
    <property type="match status" value="1"/>
</dbReference>
<dbReference type="GO" id="GO:0004414">
    <property type="term" value="F:homoserine O-acetyltransferase activity"/>
    <property type="evidence" value="ECO:0007669"/>
    <property type="project" value="TreeGrafter"/>
</dbReference>
<dbReference type="OrthoDB" id="9800754at2"/>
<comment type="caution">
    <text evidence="4">The sequence shown here is derived from an EMBL/GenBank/DDBJ whole genome shotgun (WGS) entry which is preliminary data.</text>
</comment>
<evidence type="ECO:0000256" key="1">
    <source>
        <dbReference type="ARBA" id="ARBA00022679"/>
    </source>
</evidence>
<dbReference type="GO" id="GO:0009086">
    <property type="term" value="P:methionine biosynthetic process"/>
    <property type="evidence" value="ECO:0007669"/>
    <property type="project" value="TreeGrafter"/>
</dbReference>
<dbReference type="InterPro" id="IPR029058">
    <property type="entry name" value="AB_hydrolase_fold"/>
</dbReference>
<sequence length="329" mass="35789">MLRNAFVFETRRPLGSAASLPVRLGVETFGTLSEARDNAVLVCHYLTGTSHVAGEGGWWADLVGPNAPVDTNRFFVVSMNSFSNVQANDSRFVTTGPDTLDDDGTALGDTFPAWTLADLFETQCELLHFLKLDRWHAVIGPSFGGMQALQWAARAPHLAPRIAAIACSPYAGVVIRGTFGPLLREVARLGDVREALRLVSLFGLGADGLHATFGVPDADFESYLSERAATASLPHLIDLVRAIETHDLREVAPLGVLAETWREAGTRLLTVNVRGDLFFPVDEARDFTRVTREANVRHEHVEIDSTLGHLACVAETHAFAPHLQTLLTS</sequence>
<dbReference type="InterPro" id="IPR000073">
    <property type="entry name" value="AB_hydrolase_1"/>
</dbReference>
<gene>
    <name evidence="4" type="ORF">DES52_1143</name>
</gene>
<feature type="active site" description="Nucleophile" evidence="2">
    <location>
        <position position="142"/>
    </location>
</feature>
<dbReference type="Pfam" id="PF00561">
    <property type="entry name" value="Abhydrolase_1"/>
    <property type="match status" value="1"/>
</dbReference>
<dbReference type="GO" id="GO:0009092">
    <property type="term" value="P:homoserine metabolic process"/>
    <property type="evidence" value="ECO:0007669"/>
    <property type="project" value="TreeGrafter"/>
</dbReference>
<feature type="active site" evidence="2">
    <location>
        <position position="276"/>
    </location>
</feature>
<dbReference type="InterPro" id="IPR008220">
    <property type="entry name" value="HAT_MetX-like"/>
</dbReference>
<dbReference type="PIRSF" id="PIRSF000443">
    <property type="entry name" value="Homoser_Ac_trans"/>
    <property type="match status" value="1"/>
</dbReference>
<evidence type="ECO:0000313" key="5">
    <source>
        <dbReference type="Proteomes" id="UP000248326"/>
    </source>
</evidence>
<dbReference type="SUPFAM" id="SSF53474">
    <property type="entry name" value="alpha/beta-Hydrolases"/>
    <property type="match status" value="1"/>
</dbReference>
<dbReference type="RefSeq" id="WP_110887841.1">
    <property type="nucleotide sequence ID" value="NZ_QJSX01000014.1"/>
</dbReference>
<dbReference type="AlphaFoldDB" id="A0A318SIL0"/>
<evidence type="ECO:0000313" key="4">
    <source>
        <dbReference type="EMBL" id="PYE51803.1"/>
    </source>
</evidence>
<name>A0A318SIL0_9DEIO</name>
<evidence type="ECO:0000256" key="2">
    <source>
        <dbReference type="PIRSR" id="PIRSR000443-1"/>
    </source>
</evidence>
<dbReference type="PANTHER" id="PTHR32268:SF11">
    <property type="entry name" value="HOMOSERINE O-ACETYLTRANSFERASE"/>
    <property type="match status" value="1"/>
</dbReference>
<organism evidence="4 5">
    <name type="scientific">Deinococcus yavapaiensis KR-236</name>
    <dbReference type="NCBI Taxonomy" id="694435"/>
    <lineage>
        <taxon>Bacteria</taxon>
        <taxon>Thermotogati</taxon>
        <taxon>Deinococcota</taxon>
        <taxon>Deinococci</taxon>
        <taxon>Deinococcales</taxon>
        <taxon>Deinococcaceae</taxon>
        <taxon>Deinococcus</taxon>
    </lineage>
</organism>
<reference evidence="4 5" key="1">
    <citation type="submission" date="2018-06" db="EMBL/GenBank/DDBJ databases">
        <title>Genomic Encyclopedia of Type Strains, Phase IV (KMG-IV): sequencing the most valuable type-strain genomes for metagenomic binning, comparative biology and taxonomic classification.</title>
        <authorList>
            <person name="Goeker M."/>
        </authorList>
    </citation>
    <scope>NUCLEOTIDE SEQUENCE [LARGE SCALE GENOMIC DNA]</scope>
    <source>
        <strain evidence="4 5">DSM 18048</strain>
    </source>
</reference>
<feature type="domain" description="AB hydrolase-1" evidence="3">
    <location>
        <begin position="39"/>
        <end position="166"/>
    </location>
</feature>
<dbReference type="Gene3D" id="3.40.50.1820">
    <property type="entry name" value="alpha/beta hydrolase"/>
    <property type="match status" value="1"/>
</dbReference>
<feature type="active site" evidence="2">
    <location>
        <position position="309"/>
    </location>
</feature>
<proteinExistence type="predicted"/>
<protein>
    <submittedName>
        <fullName evidence="4">Homoserine O-acetyltransferase</fullName>
    </submittedName>
</protein>
<dbReference type="Proteomes" id="UP000248326">
    <property type="component" value="Unassembled WGS sequence"/>
</dbReference>
<accession>A0A318SIL0</accession>
<evidence type="ECO:0000259" key="3">
    <source>
        <dbReference type="Pfam" id="PF00561"/>
    </source>
</evidence>
<dbReference type="EMBL" id="QJSX01000014">
    <property type="protein sequence ID" value="PYE51803.1"/>
    <property type="molecule type" value="Genomic_DNA"/>
</dbReference>
<keyword evidence="5" id="KW-1185">Reference proteome</keyword>